<dbReference type="EMBL" id="UINC01204877">
    <property type="protein sequence ID" value="SVE25796.1"/>
    <property type="molecule type" value="Genomic_DNA"/>
</dbReference>
<dbReference type="Pfam" id="PF02674">
    <property type="entry name" value="Colicin_V"/>
    <property type="match status" value="1"/>
</dbReference>
<feature type="non-terminal residue" evidence="6">
    <location>
        <position position="121"/>
    </location>
</feature>
<reference evidence="6" key="1">
    <citation type="submission" date="2018-05" db="EMBL/GenBank/DDBJ databases">
        <authorList>
            <person name="Lanie J.A."/>
            <person name="Ng W.-L."/>
            <person name="Kazmierczak K.M."/>
            <person name="Andrzejewski T.M."/>
            <person name="Davidsen T.M."/>
            <person name="Wayne K.J."/>
            <person name="Tettelin H."/>
            <person name="Glass J.I."/>
            <person name="Rusch D."/>
            <person name="Podicherti R."/>
            <person name="Tsui H.-C.T."/>
            <person name="Winkler M.E."/>
        </authorList>
    </citation>
    <scope>NUCLEOTIDE SEQUENCE</scope>
</reference>
<name>A0A383C013_9ZZZZ</name>
<keyword evidence="3 5" id="KW-1133">Transmembrane helix</keyword>
<evidence type="ECO:0000256" key="5">
    <source>
        <dbReference type="SAM" id="Phobius"/>
    </source>
</evidence>
<feature type="transmembrane region" description="Helical" evidence="5">
    <location>
        <begin position="79"/>
        <end position="100"/>
    </location>
</feature>
<evidence type="ECO:0000256" key="1">
    <source>
        <dbReference type="ARBA" id="ARBA00004141"/>
    </source>
</evidence>
<protein>
    <recommendedName>
        <fullName evidence="7">CvpA family protein</fullName>
    </recommendedName>
</protein>
<sequence length="121" mass="12532">MGLIGAIFNVVGIVVGIYIATNFSQLIARWFTEHGAAESIATVLAYVAIIIAIIIGIQLSRNIVKRILSLVLLGWVDTLGAIIVGLLLGGALASVFILGITRFSSDLPTAGAPGAIIEMTG</sequence>
<proteinExistence type="predicted"/>
<evidence type="ECO:0000256" key="3">
    <source>
        <dbReference type="ARBA" id="ARBA00022989"/>
    </source>
</evidence>
<keyword evidence="4 5" id="KW-0472">Membrane</keyword>
<evidence type="ECO:0000256" key="2">
    <source>
        <dbReference type="ARBA" id="ARBA00022692"/>
    </source>
</evidence>
<evidence type="ECO:0008006" key="7">
    <source>
        <dbReference type="Google" id="ProtNLM"/>
    </source>
</evidence>
<keyword evidence="2 5" id="KW-0812">Transmembrane</keyword>
<gene>
    <name evidence="6" type="ORF">METZ01_LOCUS478650</name>
</gene>
<organism evidence="6">
    <name type="scientific">marine metagenome</name>
    <dbReference type="NCBI Taxonomy" id="408172"/>
    <lineage>
        <taxon>unclassified sequences</taxon>
        <taxon>metagenomes</taxon>
        <taxon>ecological metagenomes</taxon>
    </lineage>
</organism>
<evidence type="ECO:0000313" key="6">
    <source>
        <dbReference type="EMBL" id="SVE25796.1"/>
    </source>
</evidence>
<accession>A0A383C013</accession>
<comment type="subcellular location">
    <subcellularLocation>
        <location evidence="1">Membrane</location>
        <topology evidence="1">Multi-pass membrane protein</topology>
    </subcellularLocation>
</comment>
<dbReference type="AlphaFoldDB" id="A0A383C013"/>
<feature type="transmembrane region" description="Helical" evidence="5">
    <location>
        <begin position="6"/>
        <end position="28"/>
    </location>
</feature>
<evidence type="ECO:0000256" key="4">
    <source>
        <dbReference type="ARBA" id="ARBA00023136"/>
    </source>
</evidence>
<dbReference type="GO" id="GO:0016020">
    <property type="term" value="C:membrane"/>
    <property type="evidence" value="ECO:0007669"/>
    <property type="project" value="UniProtKB-SubCell"/>
</dbReference>
<feature type="transmembrane region" description="Helical" evidence="5">
    <location>
        <begin position="40"/>
        <end position="59"/>
    </location>
</feature>
<dbReference type="InterPro" id="IPR003825">
    <property type="entry name" value="Colicin-V_CvpA"/>
</dbReference>
<dbReference type="GO" id="GO:0009403">
    <property type="term" value="P:toxin biosynthetic process"/>
    <property type="evidence" value="ECO:0007669"/>
    <property type="project" value="InterPro"/>
</dbReference>